<keyword evidence="4" id="KW-1185">Reference proteome</keyword>
<feature type="compositionally biased region" description="Pro residues" evidence="1">
    <location>
        <begin position="32"/>
        <end position="43"/>
    </location>
</feature>
<evidence type="ECO:0000313" key="3">
    <source>
        <dbReference type="EMBL" id="KAK4171019.1"/>
    </source>
</evidence>
<organism evidence="3 4">
    <name type="scientific">Triangularia setosa</name>
    <dbReference type="NCBI Taxonomy" id="2587417"/>
    <lineage>
        <taxon>Eukaryota</taxon>
        <taxon>Fungi</taxon>
        <taxon>Dikarya</taxon>
        <taxon>Ascomycota</taxon>
        <taxon>Pezizomycotina</taxon>
        <taxon>Sordariomycetes</taxon>
        <taxon>Sordariomycetidae</taxon>
        <taxon>Sordariales</taxon>
        <taxon>Podosporaceae</taxon>
        <taxon>Triangularia</taxon>
    </lineage>
</organism>
<protein>
    <submittedName>
        <fullName evidence="3">R3H-associated N-terminal domain-containing protein</fullName>
    </submittedName>
</protein>
<comment type="caution">
    <text evidence="3">The sequence shown here is derived from an EMBL/GenBank/DDBJ whole genome shotgun (WGS) entry which is preliminary data.</text>
</comment>
<dbReference type="InterPro" id="IPR025952">
    <property type="entry name" value="R3H-assoc_dom"/>
</dbReference>
<reference evidence="3" key="2">
    <citation type="submission" date="2023-05" db="EMBL/GenBank/DDBJ databases">
        <authorList>
            <consortium name="Lawrence Berkeley National Laboratory"/>
            <person name="Steindorff A."/>
            <person name="Hensen N."/>
            <person name="Bonometti L."/>
            <person name="Westerberg I."/>
            <person name="Brannstrom I.O."/>
            <person name="Guillou S."/>
            <person name="Cros-Aarteil S."/>
            <person name="Calhoun S."/>
            <person name="Haridas S."/>
            <person name="Kuo A."/>
            <person name="Mondo S."/>
            <person name="Pangilinan J."/>
            <person name="Riley R."/>
            <person name="Labutti K."/>
            <person name="Andreopoulos B."/>
            <person name="Lipzen A."/>
            <person name="Chen C."/>
            <person name="Yanf M."/>
            <person name="Daum C."/>
            <person name="Ng V."/>
            <person name="Clum A."/>
            <person name="Ohm R."/>
            <person name="Martin F."/>
            <person name="Silar P."/>
            <person name="Natvig D."/>
            <person name="Lalanne C."/>
            <person name="Gautier V."/>
            <person name="Ament-Velasquez S.L."/>
            <person name="Kruys A."/>
            <person name="Hutchinson M.I."/>
            <person name="Powell A.J."/>
            <person name="Barry K."/>
            <person name="Miller A.N."/>
            <person name="Grigoriev I.V."/>
            <person name="Debuchy R."/>
            <person name="Gladieux P."/>
            <person name="Thoren M.H."/>
            <person name="Johannesson H."/>
        </authorList>
    </citation>
    <scope>NUCLEOTIDE SEQUENCE</scope>
    <source>
        <strain evidence="3">CBS 892.96</strain>
    </source>
</reference>
<feature type="region of interest" description="Disordered" evidence="1">
    <location>
        <begin position="279"/>
        <end position="302"/>
    </location>
</feature>
<feature type="region of interest" description="Disordered" evidence="1">
    <location>
        <begin position="102"/>
        <end position="145"/>
    </location>
</feature>
<sequence length="388" mass="42886">MAITQQPAAAAASSEDGHDDHSQQPQQQQPALTPPPALTPLPAAPLHQHTLSSASTATVDIEAWTISALESLNIMPQTARGTSNPLSIPIDNHDPATATLKLRFDPSTTIGQTITPPRRPPSRRDSMKKRDALLKGNPGSRQRRRWENDHLLGVPNAQPPLPSDYLVQPTYPVLGTVPYQLAGYWDRGLKELVEAKKQSKKKAEQGKMGHIPQNFRATAKRTPAVGRWLRVLEEPVRQFVVERGLAISQEELQRQQESAIESDETDPEDEEIVFVGRGGHKMRDGKLPPETTPIKSATRRVKGGEWEERGMVLDTAGDDEVGGAFKRWLTHSISDYYGLDSKSVLVQGQGSNGKKVIFVGLKTQAQRKAQAQKEQHLPVLPPPLWEMF</sequence>
<feature type="domain" description="R3H-associated N-terminal" evidence="2">
    <location>
        <begin position="119"/>
        <end position="231"/>
    </location>
</feature>
<name>A0AAN6VWD1_9PEZI</name>
<dbReference type="Pfam" id="PF13902">
    <property type="entry name" value="R3H-assoc"/>
    <property type="match status" value="1"/>
</dbReference>
<gene>
    <name evidence="3" type="ORF">QBC36DRAFT_105827</name>
</gene>
<feature type="region of interest" description="Disordered" evidence="1">
    <location>
        <begin position="1"/>
        <end position="44"/>
    </location>
</feature>
<feature type="compositionally biased region" description="Basic and acidic residues" evidence="1">
    <location>
        <begin position="122"/>
        <end position="133"/>
    </location>
</feature>
<feature type="compositionally biased region" description="Polar residues" evidence="1">
    <location>
        <begin position="106"/>
        <end position="115"/>
    </location>
</feature>
<dbReference type="Proteomes" id="UP001302321">
    <property type="component" value="Unassembled WGS sequence"/>
</dbReference>
<evidence type="ECO:0000313" key="4">
    <source>
        <dbReference type="Proteomes" id="UP001302321"/>
    </source>
</evidence>
<dbReference type="EMBL" id="MU866666">
    <property type="protein sequence ID" value="KAK4171019.1"/>
    <property type="molecule type" value="Genomic_DNA"/>
</dbReference>
<evidence type="ECO:0000259" key="2">
    <source>
        <dbReference type="Pfam" id="PF13902"/>
    </source>
</evidence>
<accession>A0AAN6VWD1</accession>
<reference evidence="3" key="1">
    <citation type="journal article" date="2023" name="Mol. Phylogenet. Evol.">
        <title>Genome-scale phylogeny and comparative genomics of the fungal order Sordariales.</title>
        <authorList>
            <person name="Hensen N."/>
            <person name="Bonometti L."/>
            <person name="Westerberg I."/>
            <person name="Brannstrom I.O."/>
            <person name="Guillou S."/>
            <person name="Cros-Aarteil S."/>
            <person name="Calhoun S."/>
            <person name="Haridas S."/>
            <person name="Kuo A."/>
            <person name="Mondo S."/>
            <person name="Pangilinan J."/>
            <person name="Riley R."/>
            <person name="LaButti K."/>
            <person name="Andreopoulos B."/>
            <person name="Lipzen A."/>
            <person name="Chen C."/>
            <person name="Yan M."/>
            <person name="Daum C."/>
            <person name="Ng V."/>
            <person name="Clum A."/>
            <person name="Steindorff A."/>
            <person name="Ohm R.A."/>
            <person name="Martin F."/>
            <person name="Silar P."/>
            <person name="Natvig D.O."/>
            <person name="Lalanne C."/>
            <person name="Gautier V."/>
            <person name="Ament-Velasquez S.L."/>
            <person name="Kruys A."/>
            <person name="Hutchinson M.I."/>
            <person name="Powell A.J."/>
            <person name="Barry K."/>
            <person name="Miller A.N."/>
            <person name="Grigoriev I.V."/>
            <person name="Debuchy R."/>
            <person name="Gladieux P."/>
            <person name="Hiltunen Thoren M."/>
            <person name="Johannesson H."/>
        </authorList>
    </citation>
    <scope>NUCLEOTIDE SEQUENCE</scope>
    <source>
        <strain evidence="3">CBS 892.96</strain>
    </source>
</reference>
<dbReference type="AlphaFoldDB" id="A0AAN6VWD1"/>
<proteinExistence type="predicted"/>
<evidence type="ECO:0000256" key="1">
    <source>
        <dbReference type="SAM" id="MobiDB-lite"/>
    </source>
</evidence>